<organism evidence="1 2">
    <name type="scientific">Vanilla planifolia</name>
    <name type="common">Vanilla</name>
    <dbReference type="NCBI Taxonomy" id="51239"/>
    <lineage>
        <taxon>Eukaryota</taxon>
        <taxon>Viridiplantae</taxon>
        <taxon>Streptophyta</taxon>
        <taxon>Embryophyta</taxon>
        <taxon>Tracheophyta</taxon>
        <taxon>Spermatophyta</taxon>
        <taxon>Magnoliopsida</taxon>
        <taxon>Liliopsida</taxon>
        <taxon>Asparagales</taxon>
        <taxon>Orchidaceae</taxon>
        <taxon>Vanilloideae</taxon>
        <taxon>Vanilleae</taxon>
        <taxon>Vanilla</taxon>
    </lineage>
</organism>
<dbReference type="GO" id="GO:0009507">
    <property type="term" value="C:chloroplast"/>
    <property type="evidence" value="ECO:0007669"/>
    <property type="project" value="TreeGrafter"/>
</dbReference>
<evidence type="ECO:0000313" key="1">
    <source>
        <dbReference type="EMBL" id="KAG0456182.1"/>
    </source>
</evidence>
<dbReference type="Proteomes" id="UP000639772">
    <property type="component" value="Chromosome 13"/>
</dbReference>
<dbReference type="AlphaFoldDB" id="A0A835PRB4"/>
<dbReference type="PANTHER" id="PTHR47661">
    <property type="entry name" value="PHOSPHOGLUCAN PHOSPHATASE LSF1, CHLOROPLASTIC"/>
    <property type="match status" value="1"/>
</dbReference>
<dbReference type="GO" id="GO:0005983">
    <property type="term" value="P:starch catabolic process"/>
    <property type="evidence" value="ECO:0007669"/>
    <property type="project" value="TreeGrafter"/>
</dbReference>
<sequence length="75" mass="8649">MNLNEYMVTLERPLGVRFALSLDGKVFVHSLRKGVMQCFSKFCDLIAFITLLRCQKASNVKVTRYFISNNQSLDE</sequence>
<accession>A0A835PRB4</accession>
<dbReference type="GO" id="GO:0043036">
    <property type="term" value="C:starch grain"/>
    <property type="evidence" value="ECO:0007669"/>
    <property type="project" value="TreeGrafter"/>
</dbReference>
<evidence type="ECO:0000313" key="2">
    <source>
        <dbReference type="Proteomes" id="UP000639772"/>
    </source>
</evidence>
<gene>
    <name evidence="1" type="ORF">HPP92_023970</name>
</gene>
<dbReference type="PANTHER" id="PTHR47661:SF2">
    <property type="entry name" value="PHOSPHOGLUCAN PHOSPHATASE LSF1, CHLOROPLASTIC"/>
    <property type="match status" value="1"/>
</dbReference>
<dbReference type="EMBL" id="JADCNM010000013">
    <property type="protein sequence ID" value="KAG0456182.1"/>
    <property type="molecule type" value="Genomic_DNA"/>
</dbReference>
<comment type="caution">
    <text evidence="1">The sequence shown here is derived from an EMBL/GenBank/DDBJ whole genome shotgun (WGS) entry which is preliminary data.</text>
</comment>
<dbReference type="OrthoDB" id="273181at2759"/>
<reference evidence="1 2" key="1">
    <citation type="journal article" date="2020" name="Nat. Food">
        <title>A phased Vanilla planifolia genome enables genetic improvement of flavour and production.</title>
        <authorList>
            <person name="Hasing T."/>
            <person name="Tang H."/>
            <person name="Brym M."/>
            <person name="Khazi F."/>
            <person name="Huang T."/>
            <person name="Chambers A.H."/>
        </authorList>
    </citation>
    <scope>NUCLEOTIDE SEQUENCE [LARGE SCALE GENOMIC DNA]</scope>
    <source>
        <tissue evidence="1">Leaf</tissue>
    </source>
</reference>
<name>A0A835PRB4_VANPL</name>
<proteinExistence type="predicted"/>
<protein>
    <submittedName>
        <fullName evidence="1">Uncharacterized protein</fullName>
    </submittedName>
</protein>